<dbReference type="AlphaFoldDB" id="A0A2G1UIZ4"/>
<dbReference type="InterPro" id="IPR018357">
    <property type="entry name" value="Hexapep_transf_CS"/>
</dbReference>
<comment type="caution">
    <text evidence="4">The sequence shown here is derived from an EMBL/GenBank/DDBJ whole genome shotgun (WGS) entry which is preliminary data.</text>
</comment>
<evidence type="ECO:0000313" key="5">
    <source>
        <dbReference type="Proteomes" id="UP000231409"/>
    </source>
</evidence>
<dbReference type="InterPro" id="IPR011004">
    <property type="entry name" value="Trimer_LpxA-like_sf"/>
</dbReference>
<gene>
    <name evidence="4" type="ORF">CLH61_14170</name>
</gene>
<dbReference type="PROSITE" id="PS00101">
    <property type="entry name" value="HEXAPEP_TRANSFERASES"/>
    <property type="match status" value="1"/>
</dbReference>
<keyword evidence="3" id="KW-0012">Acyltransferase</keyword>
<dbReference type="GO" id="GO:0016746">
    <property type="term" value="F:acyltransferase activity"/>
    <property type="evidence" value="ECO:0007669"/>
    <property type="project" value="UniProtKB-KW"/>
</dbReference>
<dbReference type="Proteomes" id="UP000231409">
    <property type="component" value="Unassembled WGS sequence"/>
</dbReference>
<name>A0A2G1UIZ4_9GAMM</name>
<keyword evidence="5" id="KW-1185">Reference proteome</keyword>
<keyword evidence="1 4" id="KW-0808">Transferase</keyword>
<evidence type="ECO:0000313" key="4">
    <source>
        <dbReference type="EMBL" id="PHQ14453.1"/>
    </source>
</evidence>
<dbReference type="SUPFAM" id="SSF51161">
    <property type="entry name" value="Trimeric LpxA-like enzymes"/>
    <property type="match status" value="1"/>
</dbReference>
<dbReference type="Gene3D" id="2.160.10.10">
    <property type="entry name" value="Hexapeptide repeat proteins"/>
    <property type="match status" value="1"/>
</dbReference>
<keyword evidence="2" id="KW-0677">Repeat</keyword>
<dbReference type="CDD" id="cd04647">
    <property type="entry name" value="LbH_MAT_like"/>
    <property type="match status" value="1"/>
</dbReference>
<dbReference type="InterPro" id="IPR051159">
    <property type="entry name" value="Hexapeptide_acetyltransf"/>
</dbReference>
<proteinExistence type="predicted"/>
<dbReference type="Pfam" id="PF00132">
    <property type="entry name" value="Hexapep"/>
    <property type="match status" value="1"/>
</dbReference>
<dbReference type="EMBL" id="NTFH01000010">
    <property type="protein sequence ID" value="PHQ14453.1"/>
    <property type="molecule type" value="Genomic_DNA"/>
</dbReference>
<evidence type="ECO:0000256" key="2">
    <source>
        <dbReference type="ARBA" id="ARBA00022737"/>
    </source>
</evidence>
<reference evidence="4 5" key="1">
    <citation type="submission" date="2017-09" db="EMBL/GenBank/DDBJ databases">
        <title>The draft genome sequences of Marinobacter sp. PWS21.</title>
        <authorList>
            <person name="Cao J."/>
        </authorList>
    </citation>
    <scope>NUCLEOTIDE SEQUENCE [LARGE SCALE GENOMIC DNA]</scope>
    <source>
        <strain evidence="4 5">PWS21</strain>
    </source>
</reference>
<dbReference type="InterPro" id="IPR001451">
    <property type="entry name" value="Hexapep"/>
</dbReference>
<accession>A0A2G1UIZ4</accession>
<dbReference type="PANTHER" id="PTHR23416">
    <property type="entry name" value="SIALIC ACID SYNTHASE-RELATED"/>
    <property type="match status" value="1"/>
</dbReference>
<protein>
    <submittedName>
        <fullName evidence="4">Acetyltransferase</fullName>
    </submittedName>
</protein>
<sequence>MVFHFDCAHFIIFRFRGLGGSCFTWCGLLNSHLSICLFCEEKNVTVMNTLRLNLVNVLFSLLPPTKLFSVKARLLRWAGAKVGNNVRIVSSAKFYMSGELEIGSGTWIGHEVLIIGGDAKVIIGEDVDIAPRVTIVTGTHELWKMNGKAAGRGYSLPVSIESGVWLGAGSIVLGGVAIGSSSIIAAASVVTKDIPSCCLFGGNPARFIRQK</sequence>
<evidence type="ECO:0000256" key="3">
    <source>
        <dbReference type="ARBA" id="ARBA00023315"/>
    </source>
</evidence>
<organism evidence="4 5">
    <name type="scientific">Marinobacter profundi</name>
    <dbReference type="NCBI Taxonomy" id="2666256"/>
    <lineage>
        <taxon>Bacteria</taxon>
        <taxon>Pseudomonadati</taxon>
        <taxon>Pseudomonadota</taxon>
        <taxon>Gammaproteobacteria</taxon>
        <taxon>Pseudomonadales</taxon>
        <taxon>Marinobacteraceae</taxon>
        <taxon>Marinobacter</taxon>
    </lineage>
</organism>
<evidence type="ECO:0000256" key="1">
    <source>
        <dbReference type="ARBA" id="ARBA00022679"/>
    </source>
</evidence>